<accession>A0A7M7NRZ3</accession>
<dbReference type="Gene3D" id="3.40.50.300">
    <property type="entry name" value="P-loop containing nucleotide triphosphate hydrolases"/>
    <property type="match status" value="1"/>
</dbReference>
<dbReference type="KEGG" id="spu:105442327"/>
<name>A0A7M7NRZ3_STRPU</name>
<evidence type="ECO:0000256" key="1">
    <source>
        <dbReference type="SAM" id="MobiDB-lite"/>
    </source>
</evidence>
<dbReference type="AlphaFoldDB" id="A0A7M7NRZ3"/>
<feature type="compositionally biased region" description="Polar residues" evidence="1">
    <location>
        <begin position="70"/>
        <end position="79"/>
    </location>
</feature>
<feature type="region of interest" description="Disordered" evidence="1">
    <location>
        <begin position="1"/>
        <end position="89"/>
    </location>
</feature>
<dbReference type="EnsemblMetazoa" id="XM_030984975">
    <property type="protein sequence ID" value="XP_030840835"/>
    <property type="gene ID" value="LOC105442327"/>
</dbReference>
<proteinExistence type="predicted"/>
<dbReference type="OrthoDB" id="120976at2759"/>
<evidence type="ECO:0000313" key="3">
    <source>
        <dbReference type="EnsemblMetazoa" id="XP_030840835"/>
    </source>
</evidence>
<dbReference type="PROSITE" id="PS50837">
    <property type="entry name" value="NACHT"/>
    <property type="match status" value="1"/>
</dbReference>
<dbReference type="RefSeq" id="XP_030840835.1">
    <property type="nucleotide sequence ID" value="XM_030984975.1"/>
</dbReference>
<sequence>MASLDSPDSKGSRLDCKVPEDFGSSSSDDTLGHASSHHHHHHHHHYPTGSHFTMSPLLDALPSERGPTIPQVSPSSQPSKDVLTVEEEQECREDLMQHYHEDIGELKTDPLDPQSQVPFDSIYTNLCLLKEEEEDYNRRRNARGKVIGLRRSPKTHYGKMFKKPLPDEEFRGLITPGQPPYRILVIGEAGVGKTTFLAKLAHDWREGKDLKNIQLLFRIPLTEAAREQTFGEVVQDNLSDEIEYGSRIGEHVKRNQSRALLLLDGLDELGVDIRERDSQNEFVQIMRGEKYKRTVVVITTRPWRADQILGDEKLRKLFTYVTIEGFDQDKTIDYVRKFFIDEEESADSLVEFLEDDRSDEGVFSTFMASFPIYLAMLCHMWRYKERRDNVMKLQTVSQLLDLMAQTLKDHYASKDGDTSEERYQECRQEVARCFKDVGGIAYQGVLKKQLVFKEEVLSDCGASVSTACEMGILTREKRVAPVHLRMQDGKRYQVECRFPHMMFQDYLAALHLASLHHDDPDEFERRLRHELLGDEEEHPDRFEYLWYFTVSRGREVGATTLRVLSETVDDTDFIFRVAFECQDKEITSPITRAAVKNNSLRVPKERSFAAHIHSLDTVETLDIFTLNALPKGRAILRKGAERIMSSPKIRSLALCDCGSGSDEFISTMANRSTTTEARNI</sequence>
<dbReference type="Pfam" id="PF05729">
    <property type="entry name" value="NACHT"/>
    <property type="match status" value="1"/>
</dbReference>
<feature type="domain" description="NACHT" evidence="2">
    <location>
        <begin position="181"/>
        <end position="302"/>
    </location>
</feature>
<dbReference type="FunCoup" id="A0A7M7NRZ3">
    <property type="interactions" value="699"/>
</dbReference>
<reference evidence="3" key="2">
    <citation type="submission" date="2021-01" db="UniProtKB">
        <authorList>
            <consortium name="EnsemblMetazoa"/>
        </authorList>
    </citation>
    <scope>IDENTIFICATION</scope>
</reference>
<dbReference type="SUPFAM" id="SSF52540">
    <property type="entry name" value="P-loop containing nucleoside triphosphate hydrolases"/>
    <property type="match status" value="1"/>
</dbReference>
<dbReference type="PANTHER" id="PTHR24407:SF14">
    <property type="entry name" value="SIR2-LIKE DOMAIN-CONTAINING PROTEIN"/>
    <property type="match status" value="1"/>
</dbReference>
<feature type="compositionally biased region" description="Basic and acidic residues" evidence="1">
    <location>
        <begin position="7"/>
        <end position="20"/>
    </location>
</feature>
<dbReference type="SMART" id="SM00382">
    <property type="entry name" value="AAA"/>
    <property type="match status" value="1"/>
</dbReference>
<dbReference type="InterPro" id="IPR007111">
    <property type="entry name" value="NACHT_NTPase"/>
</dbReference>
<dbReference type="OMA" id="WIICTIV"/>
<organism evidence="3 4">
    <name type="scientific">Strongylocentrotus purpuratus</name>
    <name type="common">Purple sea urchin</name>
    <dbReference type="NCBI Taxonomy" id="7668"/>
    <lineage>
        <taxon>Eukaryota</taxon>
        <taxon>Metazoa</taxon>
        <taxon>Echinodermata</taxon>
        <taxon>Eleutherozoa</taxon>
        <taxon>Echinozoa</taxon>
        <taxon>Echinoidea</taxon>
        <taxon>Euechinoidea</taxon>
        <taxon>Echinacea</taxon>
        <taxon>Camarodonta</taxon>
        <taxon>Echinidea</taxon>
        <taxon>Strongylocentrotidae</taxon>
        <taxon>Strongylocentrotus</taxon>
    </lineage>
</organism>
<dbReference type="PANTHER" id="PTHR24407">
    <property type="entry name" value="PROTEIN KINASE DOMAIN-CONTAINING PROTEIN"/>
    <property type="match status" value="1"/>
</dbReference>
<dbReference type="InterPro" id="IPR027417">
    <property type="entry name" value="P-loop_NTPase"/>
</dbReference>
<reference evidence="4" key="1">
    <citation type="submission" date="2015-02" db="EMBL/GenBank/DDBJ databases">
        <title>Genome sequencing for Strongylocentrotus purpuratus.</title>
        <authorList>
            <person name="Murali S."/>
            <person name="Liu Y."/>
            <person name="Vee V."/>
            <person name="English A."/>
            <person name="Wang M."/>
            <person name="Skinner E."/>
            <person name="Han Y."/>
            <person name="Muzny D.M."/>
            <person name="Worley K.C."/>
            <person name="Gibbs R.A."/>
        </authorList>
    </citation>
    <scope>NUCLEOTIDE SEQUENCE</scope>
</reference>
<dbReference type="GeneID" id="105442327"/>
<dbReference type="InterPro" id="IPR003593">
    <property type="entry name" value="AAA+_ATPase"/>
</dbReference>
<feature type="compositionally biased region" description="Basic residues" evidence="1">
    <location>
        <begin position="35"/>
        <end position="46"/>
    </location>
</feature>
<dbReference type="InParanoid" id="A0A7M7NRZ3"/>
<keyword evidence="4" id="KW-1185">Reference proteome</keyword>
<evidence type="ECO:0000313" key="4">
    <source>
        <dbReference type="Proteomes" id="UP000007110"/>
    </source>
</evidence>
<dbReference type="Proteomes" id="UP000007110">
    <property type="component" value="Unassembled WGS sequence"/>
</dbReference>
<protein>
    <recommendedName>
        <fullName evidence="2">NACHT domain-containing protein</fullName>
    </recommendedName>
</protein>
<evidence type="ECO:0000259" key="2">
    <source>
        <dbReference type="PROSITE" id="PS50837"/>
    </source>
</evidence>